<dbReference type="EMBL" id="JAPQKO010000008">
    <property type="protein sequence ID" value="KAJ5152411.1"/>
    <property type="molecule type" value="Genomic_DNA"/>
</dbReference>
<name>A0A9W9HMV7_9EURO</name>
<keyword evidence="2" id="KW-1185">Reference proteome</keyword>
<accession>A0A9W9HMV7</accession>
<organism evidence="1 2">
    <name type="scientific">Penicillium capsulatum</name>
    <dbReference type="NCBI Taxonomy" id="69766"/>
    <lineage>
        <taxon>Eukaryota</taxon>
        <taxon>Fungi</taxon>
        <taxon>Dikarya</taxon>
        <taxon>Ascomycota</taxon>
        <taxon>Pezizomycotina</taxon>
        <taxon>Eurotiomycetes</taxon>
        <taxon>Eurotiomycetidae</taxon>
        <taxon>Eurotiales</taxon>
        <taxon>Aspergillaceae</taxon>
        <taxon>Penicillium</taxon>
    </lineage>
</organism>
<evidence type="ECO:0000313" key="2">
    <source>
        <dbReference type="Proteomes" id="UP001146351"/>
    </source>
</evidence>
<protein>
    <submittedName>
        <fullName evidence="1">Uncharacterized protein</fullName>
    </submittedName>
</protein>
<dbReference type="AlphaFoldDB" id="A0A9W9HMV7"/>
<evidence type="ECO:0000313" key="1">
    <source>
        <dbReference type="EMBL" id="KAJ5152411.1"/>
    </source>
</evidence>
<reference evidence="1" key="2">
    <citation type="journal article" date="2023" name="IMA Fungus">
        <title>Comparative genomic study of the Penicillium genus elucidates a diverse pangenome and 15 lateral gene transfer events.</title>
        <authorList>
            <person name="Petersen C."/>
            <person name="Sorensen T."/>
            <person name="Nielsen M.R."/>
            <person name="Sondergaard T.E."/>
            <person name="Sorensen J.L."/>
            <person name="Fitzpatrick D.A."/>
            <person name="Frisvad J.C."/>
            <person name="Nielsen K.L."/>
        </authorList>
    </citation>
    <scope>NUCLEOTIDE SEQUENCE</scope>
    <source>
        <strain evidence="1">IBT 21917</strain>
    </source>
</reference>
<comment type="caution">
    <text evidence="1">The sequence shown here is derived from an EMBL/GenBank/DDBJ whole genome shotgun (WGS) entry which is preliminary data.</text>
</comment>
<reference evidence="1" key="1">
    <citation type="submission" date="2022-11" db="EMBL/GenBank/DDBJ databases">
        <authorList>
            <person name="Petersen C."/>
        </authorList>
    </citation>
    <scope>NUCLEOTIDE SEQUENCE</scope>
    <source>
        <strain evidence="1">IBT 21917</strain>
    </source>
</reference>
<gene>
    <name evidence="1" type="ORF">N7492_010706</name>
</gene>
<proteinExistence type="predicted"/>
<dbReference type="Proteomes" id="UP001146351">
    <property type="component" value="Unassembled WGS sequence"/>
</dbReference>
<sequence length="72" mass="7690">MTTVYTEAPRKTPYESITSLPLAPTWPLARGVASLGEPAEKRRDSGSSVQSILIPTAAVQLSQSVYDNPDTA</sequence>